<dbReference type="PANTHER" id="PTHR31570">
    <property type="entry name" value="HAUS AUGMIN-LIKE COMPLEX SUBUNIT 1"/>
    <property type="match status" value="1"/>
</dbReference>
<protein>
    <submittedName>
        <fullName evidence="11">Uncharacterized protein</fullName>
    </submittedName>
</protein>
<dbReference type="OrthoDB" id="5372507at2759"/>
<dbReference type="AlphaFoldDB" id="A0A067MS51"/>
<dbReference type="InParanoid" id="A0A067MS51"/>
<evidence type="ECO:0000256" key="10">
    <source>
        <dbReference type="SAM" id="Coils"/>
    </source>
</evidence>
<proteinExistence type="inferred from homology"/>
<dbReference type="InterPro" id="IPR026243">
    <property type="entry name" value="HAUS1"/>
</dbReference>
<evidence type="ECO:0000256" key="6">
    <source>
        <dbReference type="ARBA" id="ARBA00022776"/>
    </source>
</evidence>
<evidence type="ECO:0000256" key="2">
    <source>
        <dbReference type="ARBA" id="ARBA00005479"/>
    </source>
</evidence>
<comment type="subcellular location">
    <subcellularLocation>
        <location evidence="1">Cytoplasm</location>
        <location evidence="1">Cytoskeleton</location>
        <location evidence="1">Spindle</location>
    </subcellularLocation>
</comment>
<dbReference type="GO" id="GO:0051301">
    <property type="term" value="P:cell division"/>
    <property type="evidence" value="ECO:0007669"/>
    <property type="project" value="UniProtKB-KW"/>
</dbReference>
<keyword evidence="9" id="KW-0131">Cell cycle</keyword>
<dbReference type="HOGENOM" id="CLU_109043_0_0_1"/>
<evidence type="ECO:0000256" key="9">
    <source>
        <dbReference type="ARBA" id="ARBA00023306"/>
    </source>
</evidence>
<dbReference type="GO" id="GO:0051225">
    <property type="term" value="P:spindle assembly"/>
    <property type="evidence" value="ECO:0007669"/>
    <property type="project" value="InterPro"/>
</dbReference>
<evidence type="ECO:0000313" key="11">
    <source>
        <dbReference type="EMBL" id="KDQ17540.1"/>
    </source>
</evidence>
<keyword evidence="7 10" id="KW-0175">Coiled coil</keyword>
<dbReference type="EMBL" id="KL198023">
    <property type="protein sequence ID" value="KDQ17540.1"/>
    <property type="molecule type" value="Genomic_DNA"/>
</dbReference>
<keyword evidence="6" id="KW-0498">Mitosis</keyword>
<dbReference type="GO" id="GO:0005874">
    <property type="term" value="C:microtubule"/>
    <property type="evidence" value="ECO:0007669"/>
    <property type="project" value="UniProtKB-KW"/>
</dbReference>
<keyword evidence="3" id="KW-0963">Cytoplasm</keyword>
<dbReference type="Proteomes" id="UP000027195">
    <property type="component" value="Unassembled WGS sequence"/>
</dbReference>
<name>A0A067MS51_BOTB1</name>
<keyword evidence="5" id="KW-0493">Microtubule</keyword>
<feature type="coiled-coil region" evidence="10">
    <location>
        <begin position="73"/>
        <end position="135"/>
    </location>
</feature>
<evidence type="ECO:0000256" key="3">
    <source>
        <dbReference type="ARBA" id="ARBA00022490"/>
    </source>
</evidence>
<keyword evidence="4" id="KW-0132">Cell division</keyword>
<accession>A0A067MS51</accession>
<dbReference type="PANTHER" id="PTHR31570:SF1">
    <property type="entry name" value="HAUS AUGMIN-LIKE COMPLEX SUBUNIT 1"/>
    <property type="match status" value="1"/>
</dbReference>
<dbReference type="GO" id="GO:0005829">
    <property type="term" value="C:cytosol"/>
    <property type="evidence" value="ECO:0007669"/>
    <property type="project" value="TreeGrafter"/>
</dbReference>
<reference evidence="12" key="1">
    <citation type="journal article" date="2014" name="Proc. Natl. Acad. Sci. U.S.A.">
        <title>Extensive sampling of basidiomycete genomes demonstrates inadequacy of the white-rot/brown-rot paradigm for wood decay fungi.</title>
        <authorList>
            <person name="Riley R."/>
            <person name="Salamov A.A."/>
            <person name="Brown D.W."/>
            <person name="Nagy L.G."/>
            <person name="Floudas D."/>
            <person name="Held B.W."/>
            <person name="Levasseur A."/>
            <person name="Lombard V."/>
            <person name="Morin E."/>
            <person name="Otillar R."/>
            <person name="Lindquist E.A."/>
            <person name="Sun H."/>
            <person name="LaButti K.M."/>
            <person name="Schmutz J."/>
            <person name="Jabbour D."/>
            <person name="Luo H."/>
            <person name="Baker S.E."/>
            <person name="Pisabarro A.G."/>
            <person name="Walton J.D."/>
            <person name="Blanchette R.A."/>
            <person name="Henrissat B."/>
            <person name="Martin F."/>
            <person name="Cullen D."/>
            <person name="Hibbett D.S."/>
            <person name="Grigoriev I.V."/>
        </authorList>
    </citation>
    <scope>NUCLEOTIDE SEQUENCE [LARGE SCALE GENOMIC DNA]</scope>
    <source>
        <strain evidence="12">FD-172 SS1</strain>
    </source>
</reference>
<evidence type="ECO:0000256" key="4">
    <source>
        <dbReference type="ARBA" id="ARBA00022618"/>
    </source>
</evidence>
<organism evidence="11 12">
    <name type="scientific">Botryobasidium botryosum (strain FD-172 SS1)</name>
    <dbReference type="NCBI Taxonomy" id="930990"/>
    <lineage>
        <taxon>Eukaryota</taxon>
        <taxon>Fungi</taxon>
        <taxon>Dikarya</taxon>
        <taxon>Basidiomycota</taxon>
        <taxon>Agaricomycotina</taxon>
        <taxon>Agaricomycetes</taxon>
        <taxon>Cantharellales</taxon>
        <taxon>Botryobasidiaceae</taxon>
        <taxon>Botryobasidium</taxon>
    </lineage>
</organism>
<comment type="similarity">
    <text evidence="2">Belongs to the HAUS1 family.</text>
</comment>
<gene>
    <name evidence="11" type="ORF">BOTBODRAFT_155558</name>
</gene>
<keyword evidence="8" id="KW-0206">Cytoskeleton</keyword>
<dbReference type="GO" id="GO:0005819">
    <property type="term" value="C:spindle"/>
    <property type="evidence" value="ECO:0007669"/>
    <property type="project" value="UniProtKB-SubCell"/>
</dbReference>
<evidence type="ECO:0000256" key="8">
    <source>
        <dbReference type="ARBA" id="ARBA00023212"/>
    </source>
</evidence>
<evidence type="ECO:0000256" key="7">
    <source>
        <dbReference type="ARBA" id="ARBA00023054"/>
    </source>
</evidence>
<evidence type="ECO:0000313" key="12">
    <source>
        <dbReference type="Proteomes" id="UP000027195"/>
    </source>
</evidence>
<evidence type="ECO:0000256" key="1">
    <source>
        <dbReference type="ARBA" id="ARBA00004186"/>
    </source>
</evidence>
<evidence type="ECO:0000256" key="5">
    <source>
        <dbReference type="ARBA" id="ARBA00022701"/>
    </source>
</evidence>
<sequence length="215" mass="23444">MQGERDGNELEKLRRLCDAAGISPDKLPQGVLHKAETLGHIAATLELQEASVDRITEAVMDLQGQTLDVTLALRRLRAVELELKAKLDDARGEEASAHAMAHELSSLGLGGSGDKVSLERRKKALVGKAKDYQARLEAVKPPRYSISVGDCIALQDELAAREGAIREKESRVRAFAGLPPNLTVARFEVEKGREKLMELVMLREKLLSKMAAGVS</sequence>
<dbReference type="GO" id="GO:0070652">
    <property type="term" value="C:HAUS complex"/>
    <property type="evidence" value="ECO:0007669"/>
    <property type="project" value="InterPro"/>
</dbReference>
<keyword evidence="12" id="KW-1185">Reference proteome</keyword>